<dbReference type="GO" id="GO:0006281">
    <property type="term" value="P:DNA repair"/>
    <property type="evidence" value="ECO:0007669"/>
    <property type="project" value="InterPro"/>
</dbReference>
<keyword evidence="3" id="KW-0808">Transferase</keyword>
<evidence type="ECO:0000259" key="12">
    <source>
        <dbReference type="SMART" id="SM00532"/>
    </source>
</evidence>
<dbReference type="GO" id="GO:0006235">
    <property type="term" value="P:dTTP biosynthetic process"/>
    <property type="evidence" value="ECO:0007669"/>
    <property type="project" value="TreeGrafter"/>
</dbReference>
<dbReference type="Proteomes" id="UP001153678">
    <property type="component" value="Unassembled WGS sequence"/>
</dbReference>
<dbReference type="EMBL" id="CAMKVN010000022">
    <property type="protein sequence ID" value="CAI2162024.1"/>
    <property type="molecule type" value="Genomic_DNA"/>
</dbReference>
<keyword evidence="14" id="KW-1185">Reference proteome</keyword>
<keyword evidence="5" id="KW-0545">Nucleotide biosynthesis</keyword>
<evidence type="ECO:0000313" key="14">
    <source>
        <dbReference type="Proteomes" id="UP001153678"/>
    </source>
</evidence>
<evidence type="ECO:0000256" key="2">
    <source>
        <dbReference type="ARBA" id="ARBA00022598"/>
    </source>
</evidence>
<evidence type="ECO:0000256" key="6">
    <source>
        <dbReference type="ARBA" id="ARBA00022741"/>
    </source>
</evidence>
<feature type="region of interest" description="Disordered" evidence="11">
    <location>
        <begin position="279"/>
        <end position="298"/>
    </location>
</feature>
<dbReference type="InterPro" id="IPR012340">
    <property type="entry name" value="NA-bd_OB-fold"/>
</dbReference>
<evidence type="ECO:0000256" key="3">
    <source>
        <dbReference type="ARBA" id="ARBA00022679"/>
    </source>
</evidence>
<gene>
    <name evidence="13" type="ORF">FWILDA_LOCUS349</name>
</gene>
<dbReference type="Gene3D" id="3.90.79.10">
    <property type="entry name" value="Nucleoside Triphosphate Pyrophosphohydrolase"/>
    <property type="match status" value="1"/>
</dbReference>
<accession>A0A9W4WHG9</accession>
<dbReference type="CDD" id="cd01672">
    <property type="entry name" value="TMPK"/>
    <property type="match status" value="2"/>
</dbReference>
<dbReference type="GO" id="GO:0005524">
    <property type="term" value="F:ATP binding"/>
    <property type="evidence" value="ECO:0007669"/>
    <property type="project" value="UniProtKB-KW"/>
</dbReference>
<dbReference type="SUPFAM" id="SSF52540">
    <property type="entry name" value="P-loop containing nucleoside triphosphate hydrolases"/>
    <property type="match status" value="2"/>
</dbReference>
<evidence type="ECO:0000256" key="5">
    <source>
        <dbReference type="ARBA" id="ARBA00022727"/>
    </source>
</evidence>
<dbReference type="InterPro" id="IPR018095">
    <property type="entry name" value="Thymidylate_kin_CS"/>
</dbReference>
<dbReference type="Gene3D" id="3.40.50.300">
    <property type="entry name" value="P-loop containing nucleotide triphosphate hydrolases"/>
    <property type="match status" value="2"/>
</dbReference>
<dbReference type="PROSITE" id="PS01331">
    <property type="entry name" value="THYMIDYLATE_KINASE"/>
    <property type="match status" value="1"/>
</dbReference>
<dbReference type="Gene3D" id="2.40.50.140">
    <property type="entry name" value="Nucleic acid-binding proteins"/>
    <property type="match status" value="1"/>
</dbReference>
<comment type="caution">
    <text evidence="13">The sequence shown here is derived from an EMBL/GenBank/DDBJ whole genome shotgun (WGS) entry which is preliminary data.</text>
</comment>
<dbReference type="InterPro" id="IPR027417">
    <property type="entry name" value="P-loop_NTPase"/>
</dbReference>
<dbReference type="SMART" id="SM00532">
    <property type="entry name" value="LIGANc"/>
    <property type="match status" value="1"/>
</dbReference>
<evidence type="ECO:0000256" key="9">
    <source>
        <dbReference type="ARBA" id="ARBA00023027"/>
    </source>
</evidence>
<dbReference type="PANTHER" id="PTHR10344">
    <property type="entry name" value="THYMIDYLATE KINASE"/>
    <property type="match status" value="1"/>
</dbReference>
<keyword evidence="8" id="KW-0067">ATP-binding</keyword>
<dbReference type="SUPFAM" id="SSF55811">
    <property type="entry name" value="Nudix"/>
    <property type="match status" value="1"/>
</dbReference>
<keyword evidence="7" id="KW-0418">Kinase</keyword>
<keyword evidence="6" id="KW-0547">Nucleotide-binding</keyword>
<dbReference type="Pfam" id="PF02223">
    <property type="entry name" value="Thymidylate_kin"/>
    <property type="match status" value="2"/>
</dbReference>
<organism evidence="13 14">
    <name type="scientific">Funneliformis geosporum</name>
    <dbReference type="NCBI Taxonomy" id="1117311"/>
    <lineage>
        <taxon>Eukaryota</taxon>
        <taxon>Fungi</taxon>
        <taxon>Fungi incertae sedis</taxon>
        <taxon>Mucoromycota</taxon>
        <taxon>Glomeromycotina</taxon>
        <taxon>Glomeromycetes</taxon>
        <taxon>Glomerales</taxon>
        <taxon>Glomeraceae</taxon>
        <taxon>Funneliformis</taxon>
    </lineage>
</organism>
<evidence type="ECO:0000256" key="11">
    <source>
        <dbReference type="SAM" id="MobiDB-lite"/>
    </source>
</evidence>
<dbReference type="Gene3D" id="1.10.287.610">
    <property type="entry name" value="Helix hairpin bin"/>
    <property type="match status" value="1"/>
</dbReference>
<keyword evidence="4" id="KW-0235">DNA replication</keyword>
<evidence type="ECO:0000256" key="1">
    <source>
        <dbReference type="ARBA" id="ARBA00009776"/>
    </source>
</evidence>
<evidence type="ECO:0000256" key="4">
    <source>
        <dbReference type="ARBA" id="ARBA00022705"/>
    </source>
</evidence>
<dbReference type="Gene3D" id="1.10.150.20">
    <property type="entry name" value="5' to 3' exonuclease, C-terminal subdomain"/>
    <property type="match status" value="1"/>
</dbReference>
<dbReference type="InterPro" id="IPR013840">
    <property type="entry name" value="DNAligase_N"/>
</dbReference>
<dbReference type="PANTHER" id="PTHR10344:SF4">
    <property type="entry name" value="UMP-CMP KINASE 2, MITOCHONDRIAL"/>
    <property type="match status" value="1"/>
</dbReference>
<dbReference type="GO" id="GO:0006227">
    <property type="term" value="P:dUDP biosynthetic process"/>
    <property type="evidence" value="ECO:0007669"/>
    <property type="project" value="TreeGrafter"/>
</dbReference>
<evidence type="ECO:0000256" key="7">
    <source>
        <dbReference type="ARBA" id="ARBA00022777"/>
    </source>
</evidence>
<feature type="domain" description="NAD-dependent DNA ligase N-terminal" evidence="12">
    <location>
        <begin position="292"/>
        <end position="623"/>
    </location>
</feature>
<keyword evidence="9" id="KW-0520">NAD</keyword>
<dbReference type="GO" id="GO:0005737">
    <property type="term" value="C:cytoplasm"/>
    <property type="evidence" value="ECO:0007669"/>
    <property type="project" value="TreeGrafter"/>
</dbReference>
<evidence type="ECO:0000256" key="8">
    <source>
        <dbReference type="ARBA" id="ARBA00022840"/>
    </source>
</evidence>
<dbReference type="GO" id="GO:0004798">
    <property type="term" value="F:dTMP kinase activity"/>
    <property type="evidence" value="ECO:0007669"/>
    <property type="project" value="InterPro"/>
</dbReference>
<dbReference type="GO" id="GO:0006233">
    <property type="term" value="P:dTDP biosynthetic process"/>
    <property type="evidence" value="ECO:0007669"/>
    <property type="project" value="InterPro"/>
</dbReference>
<comment type="similarity">
    <text evidence="1">Belongs to the thymidylate kinase family.</text>
</comment>
<feature type="region of interest" description="Disordered" evidence="11">
    <location>
        <begin position="154"/>
        <end position="198"/>
    </location>
</feature>
<dbReference type="SUPFAM" id="SSF50249">
    <property type="entry name" value="Nucleic acid-binding proteins"/>
    <property type="match status" value="1"/>
</dbReference>
<keyword evidence="2" id="KW-0436">Ligase</keyword>
<dbReference type="InterPro" id="IPR010994">
    <property type="entry name" value="RuvA_2-like"/>
</dbReference>
<dbReference type="InterPro" id="IPR039430">
    <property type="entry name" value="Thymidylate_kin-like_dom"/>
</dbReference>
<dbReference type="SUPFAM" id="SSF56091">
    <property type="entry name" value="DNA ligase/mRNA capping enzyme, catalytic domain"/>
    <property type="match status" value="1"/>
</dbReference>
<dbReference type="InterPro" id="IPR004150">
    <property type="entry name" value="NAD_DNA_ligase_OB"/>
</dbReference>
<dbReference type="Pfam" id="PF03120">
    <property type="entry name" value="OB_DNA_ligase"/>
    <property type="match status" value="1"/>
</dbReference>
<dbReference type="SUPFAM" id="SSF47781">
    <property type="entry name" value="RuvA domain 2-like"/>
    <property type="match status" value="1"/>
</dbReference>
<dbReference type="InterPro" id="IPR015797">
    <property type="entry name" value="NUDIX_hydrolase-like_dom_sf"/>
</dbReference>
<evidence type="ECO:0000313" key="13">
    <source>
        <dbReference type="EMBL" id="CAI2162024.1"/>
    </source>
</evidence>
<evidence type="ECO:0000256" key="10">
    <source>
        <dbReference type="ARBA" id="ARBA00034005"/>
    </source>
</evidence>
<reference evidence="13" key="1">
    <citation type="submission" date="2022-08" db="EMBL/GenBank/DDBJ databases">
        <authorList>
            <person name="Kallberg Y."/>
            <person name="Tangrot J."/>
            <person name="Rosling A."/>
        </authorList>
    </citation>
    <scope>NUCLEOTIDE SEQUENCE</scope>
    <source>
        <strain evidence="13">Wild A</strain>
    </source>
</reference>
<dbReference type="OrthoDB" id="446168at2759"/>
<dbReference type="Gene3D" id="3.30.470.30">
    <property type="entry name" value="DNA ligase/mRNA capping enzyme"/>
    <property type="match status" value="1"/>
</dbReference>
<dbReference type="Pfam" id="PF01653">
    <property type="entry name" value="DNA_ligase_aden"/>
    <property type="match status" value="1"/>
</dbReference>
<dbReference type="GO" id="GO:0006260">
    <property type="term" value="P:DNA replication"/>
    <property type="evidence" value="ECO:0007669"/>
    <property type="project" value="UniProtKB-KW"/>
</dbReference>
<proteinExistence type="inferred from homology"/>
<feature type="compositionally biased region" description="Polar residues" evidence="11">
    <location>
        <begin position="279"/>
        <end position="294"/>
    </location>
</feature>
<dbReference type="InterPro" id="IPR013839">
    <property type="entry name" value="DNAligase_adenylation"/>
</dbReference>
<dbReference type="AlphaFoldDB" id="A0A9W4WHG9"/>
<name>A0A9W4WHG9_9GLOM</name>
<sequence>MSNNSIKKCSKCNIVRDQFFGDYSSNEAEKQRRIFNKNGKKGGILSAGGDYDYCKADDRLFSCLGCDEKISEKWKNEHHIRKCRIAGCSQKPYYECMDLCLPHSKPCKGGKIRSNGKKCSVALGSDEGDVCEFCQNQKQFETKEFGDSLQKGTKEVNHTKDNSPTSKSDNPTKPNQGDKVETIEIKKNNSEKNPTDSFQNQTNETLIINLSEVKQITFTSEGNLVIEFNPSQSEPQANSVQVITAQQIATNSELVRVKDYCQRTSKNSLGQQELNSILGAGNNSSLSPTNSDSKAPSVEDSFYDQHLKELKDLEVKHNFIFPNSPTQKIGYSVSNKFRPVIRQIPMLSLDSVDNQTDLFRFDERVKKILKAEGEIDTRGNGTIGEDITFNKELIKNIPLFLTEIANCEVRGEVYMKKEEFFRLNQELKNSDSKVLANPRNAAAGSLRTLIPLQNRSLHFFAYQLFNQNTMNEIKPPTSSLLPPNKLDSQLTCLKQLEKLAKLREELDFESDAMAYKFPAGMATSQVKGIEVEVSRNGRITYVAQIEPVILQGSRIGKVTLHNYEFIRNLKLNIGDKIIIKKAGDVIPQVKQVIKVAYNSEVCDKEDCSQKIINSLAHFASKTGVDIKGISKKNIEKFYENNLLKKPTDFYYLIQKREELEKLEGFQKKSVDNILFSIENSKKKTLTNLLTALVVDRYIDSTFVYQGLSGNIGINSIQGFAEKTIDLPLPDITFILDIDPREAQTRLKKRQEESGEYTNWDKLDLEFHQKIRNYYLKLKTYFPERIVIIDAKEDETPLEAAKREVFEETNLILENCEKIGERNADKYSNELKIKEIEKILEIKFMDVNSLSEFNEIESHNWKFYGGIIKKIKMFKNYQPANISKMKLISIEGIDGCGKSTLAEKLHQNIPNSLLTREPRGTELEQGKVVISDRYIDSMFAYQGKLGVEKIAEILAKTIQTPLPDITFVLDIEVEKARQRLKQRPNQKYSPTESTLLMRTKAKKRYLKWFEEY</sequence>
<comment type="catalytic activity">
    <reaction evidence="10">
        <text>NAD(+) + (deoxyribonucleotide)n-3'-hydroxyl + 5'-phospho-(deoxyribonucleotide)m = (deoxyribonucleotide)n+m + AMP + beta-nicotinamide D-nucleotide.</text>
        <dbReference type="EC" id="6.5.1.2"/>
    </reaction>
</comment>
<dbReference type="GO" id="GO:0003911">
    <property type="term" value="F:DNA ligase (NAD+) activity"/>
    <property type="evidence" value="ECO:0007669"/>
    <property type="project" value="UniProtKB-EC"/>
</dbReference>
<feature type="compositionally biased region" description="Basic and acidic residues" evidence="11">
    <location>
        <begin position="176"/>
        <end position="194"/>
    </location>
</feature>
<feature type="compositionally biased region" description="Polar residues" evidence="11">
    <location>
        <begin position="162"/>
        <end position="175"/>
    </location>
</feature>
<protein>
    <submittedName>
        <fullName evidence="13">2934_t:CDS:1</fullName>
    </submittedName>
</protein>